<keyword evidence="8" id="KW-0472">Membrane</keyword>
<keyword evidence="10" id="KW-1185">Reference proteome</keyword>
<reference evidence="9" key="1">
    <citation type="submission" date="2022-01" db="EMBL/GenBank/DDBJ databases">
        <title>Genome Sequence Resource for Two Populations of Ditylenchus destructor, the Migratory Endoparasitic Phytonematode.</title>
        <authorList>
            <person name="Zhang H."/>
            <person name="Lin R."/>
            <person name="Xie B."/>
        </authorList>
    </citation>
    <scope>NUCLEOTIDE SEQUENCE</scope>
    <source>
        <strain evidence="9">BazhouSP</strain>
    </source>
</reference>
<keyword evidence="8" id="KW-1133">Transmembrane helix</keyword>
<keyword evidence="4" id="KW-0560">Oxidoreductase</keyword>
<dbReference type="GO" id="GO:0005506">
    <property type="term" value="F:iron ion binding"/>
    <property type="evidence" value="ECO:0007669"/>
    <property type="project" value="InterPro"/>
</dbReference>
<dbReference type="EMBL" id="JAKKPZ010000097">
    <property type="protein sequence ID" value="KAI1702512.1"/>
    <property type="molecule type" value="Genomic_DNA"/>
</dbReference>
<organism evidence="9 10">
    <name type="scientific">Ditylenchus destructor</name>
    <dbReference type="NCBI Taxonomy" id="166010"/>
    <lineage>
        <taxon>Eukaryota</taxon>
        <taxon>Metazoa</taxon>
        <taxon>Ecdysozoa</taxon>
        <taxon>Nematoda</taxon>
        <taxon>Chromadorea</taxon>
        <taxon>Rhabditida</taxon>
        <taxon>Tylenchina</taxon>
        <taxon>Tylenchomorpha</taxon>
        <taxon>Sphaerularioidea</taxon>
        <taxon>Anguinidae</taxon>
        <taxon>Anguininae</taxon>
        <taxon>Ditylenchus</taxon>
    </lineage>
</organism>
<keyword evidence="3 7" id="KW-0479">Metal-binding</keyword>
<keyword evidence="7" id="KW-0349">Heme</keyword>
<dbReference type="PANTHER" id="PTHR24300">
    <property type="entry name" value="CYTOCHROME P450 508A4-RELATED"/>
    <property type="match status" value="1"/>
</dbReference>
<dbReference type="GO" id="GO:0020037">
    <property type="term" value="F:heme binding"/>
    <property type="evidence" value="ECO:0007669"/>
    <property type="project" value="InterPro"/>
</dbReference>
<dbReference type="GO" id="GO:0006805">
    <property type="term" value="P:xenobiotic metabolic process"/>
    <property type="evidence" value="ECO:0007669"/>
    <property type="project" value="TreeGrafter"/>
</dbReference>
<feature type="transmembrane region" description="Helical" evidence="8">
    <location>
        <begin position="47"/>
        <end position="69"/>
    </location>
</feature>
<dbReference type="InterPro" id="IPR050182">
    <property type="entry name" value="Cytochrome_P450_fam2"/>
</dbReference>
<dbReference type="PROSITE" id="PS00086">
    <property type="entry name" value="CYTOCHROME_P450"/>
    <property type="match status" value="1"/>
</dbReference>
<dbReference type="FunFam" id="1.10.630.10:FF:000036">
    <property type="entry name" value="CYtochrome P450 family"/>
    <property type="match status" value="1"/>
</dbReference>
<dbReference type="Proteomes" id="UP001201812">
    <property type="component" value="Unassembled WGS sequence"/>
</dbReference>
<dbReference type="GO" id="GO:0006082">
    <property type="term" value="P:organic acid metabolic process"/>
    <property type="evidence" value="ECO:0007669"/>
    <property type="project" value="TreeGrafter"/>
</dbReference>
<gene>
    <name evidence="9" type="ORF">DdX_15411</name>
</gene>
<evidence type="ECO:0000256" key="6">
    <source>
        <dbReference type="ARBA" id="ARBA00023033"/>
    </source>
</evidence>
<dbReference type="Pfam" id="PF00067">
    <property type="entry name" value="p450"/>
    <property type="match status" value="2"/>
</dbReference>
<dbReference type="SUPFAM" id="SSF48264">
    <property type="entry name" value="Cytochrome P450"/>
    <property type="match status" value="2"/>
</dbReference>
<comment type="caution">
    <text evidence="9">The sequence shown here is derived from an EMBL/GenBank/DDBJ whole genome shotgun (WGS) entry which is preliminary data.</text>
</comment>
<dbReference type="InterPro" id="IPR001128">
    <property type="entry name" value="Cyt_P450"/>
</dbReference>
<dbReference type="InterPro" id="IPR002401">
    <property type="entry name" value="Cyt_P450_E_grp-I"/>
</dbReference>
<dbReference type="PRINTS" id="PR00385">
    <property type="entry name" value="P450"/>
</dbReference>
<evidence type="ECO:0000256" key="1">
    <source>
        <dbReference type="ARBA" id="ARBA00001971"/>
    </source>
</evidence>
<dbReference type="PANTHER" id="PTHR24300:SF375">
    <property type="entry name" value="CYTOCHROME P450 FAMILY"/>
    <property type="match status" value="1"/>
</dbReference>
<proteinExistence type="inferred from homology"/>
<evidence type="ECO:0000256" key="3">
    <source>
        <dbReference type="ARBA" id="ARBA00022723"/>
    </source>
</evidence>
<keyword evidence="5 7" id="KW-0408">Iron</keyword>
<protein>
    <submittedName>
        <fullName evidence="9">Cytochrome p450 domain-containing protein</fullName>
    </submittedName>
</protein>
<dbReference type="Gene3D" id="1.10.630.10">
    <property type="entry name" value="Cytochrome P450"/>
    <property type="match status" value="2"/>
</dbReference>
<keyword evidence="6" id="KW-0503">Monooxygenase</keyword>
<evidence type="ECO:0000313" key="9">
    <source>
        <dbReference type="EMBL" id="KAI1702512.1"/>
    </source>
</evidence>
<evidence type="ECO:0000256" key="8">
    <source>
        <dbReference type="SAM" id="Phobius"/>
    </source>
</evidence>
<dbReference type="InterPro" id="IPR017972">
    <property type="entry name" value="Cyt_P450_CS"/>
</dbReference>
<comment type="cofactor">
    <cofactor evidence="1 7">
        <name>heme</name>
        <dbReference type="ChEBI" id="CHEBI:30413"/>
    </cofactor>
</comment>
<evidence type="ECO:0000256" key="2">
    <source>
        <dbReference type="ARBA" id="ARBA00010617"/>
    </source>
</evidence>
<evidence type="ECO:0000256" key="4">
    <source>
        <dbReference type="ARBA" id="ARBA00023002"/>
    </source>
</evidence>
<dbReference type="InterPro" id="IPR036396">
    <property type="entry name" value="Cyt_P450_sf"/>
</dbReference>
<name>A0AAD4MQC1_9BILA</name>
<dbReference type="AlphaFoldDB" id="A0AAD4MQC1"/>
<keyword evidence="8" id="KW-0812">Transmembrane</keyword>
<evidence type="ECO:0000256" key="5">
    <source>
        <dbReference type="ARBA" id="ARBA00023004"/>
    </source>
</evidence>
<dbReference type="PRINTS" id="PR00463">
    <property type="entry name" value="EP450I"/>
</dbReference>
<accession>A0AAD4MQC1</accession>
<evidence type="ECO:0000313" key="10">
    <source>
        <dbReference type="Proteomes" id="UP001201812"/>
    </source>
</evidence>
<dbReference type="GO" id="GO:0016712">
    <property type="term" value="F:oxidoreductase activity, acting on paired donors, with incorporation or reduction of molecular oxygen, reduced flavin or flavoprotein as one donor, and incorporation of one atom of oxygen"/>
    <property type="evidence" value="ECO:0007669"/>
    <property type="project" value="TreeGrafter"/>
</dbReference>
<dbReference type="GO" id="GO:0005737">
    <property type="term" value="C:cytoplasm"/>
    <property type="evidence" value="ECO:0007669"/>
    <property type="project" value="TreeGrafter"/>
</dbReference>
<sequence>MGTRACCVGRVGVRVARSSARTPALPTQRAPNCRAPDFELLRYNGNMISIFVLALYSLISLILFHNFYYKRRKLPPGPTPLPLVGNLWSFMRNPPGDTLHLEWQKKYGPIYTMWFGESPIVCISEYSKIIETFLKDGETYAGRFNFVEFDKIANIRRSGVGFTQGDLWKEQRRFALHVLRDFGVGKNLMQERVITELETLCAKVDKDIENGIKEHDIASHIDIGIGSIINTLLFGYRFYGRKKPNSTNSKTTPRIFFHEFGQMSAIMIQNHPYLRKLPFFDKQYNKMVDVSKGFSKFFGGQLEEHKQDFDEDEEATDFVGAFLKEKARRDKLGDSHDFNINQLRGMCFDLWVAGQETTSTTLAWGIAHLIHNLDVQEKLHEELDRVIGCGRWITVADRPQLPYTCAVINEVQRMANLVPHNMMHSTTRDVTVDGYFFPKGTAITHQVSAVLYDDQVFKEASKFDPTRFLDDKGQIVKCDELVPFGVGKRQCLGESLARMELFLFTANIFNHYRITPGDKMPSMERAMWFGESPVVCISEYSTIRETFQKDGDTYAGRWNFVEMDKILKFRSASGVVITDGDLWKDQRRFTLHVFRDFGLGKNSMQERVMTEVETLCEKVDKDIENWVKEQNLASRALRSYRIRKLNFKGQTIFSPLYANRSGFALHDNSDEARHPRVFSDFFEEHIEAHKQDFDEDEQATDFVGAFLKEKARRDKLGDSHDFTLV</sequence>
<evidence type="ECO:0000256" key="7">
    <source>
        <dbReference type="PIRSR" id="PIRSR602401-1"/>
    </source>
</evidence>
<feature type="binding site" description="axial binding residue" evidence="7">
    <location>
        <position position="491"/>
    </location>
    <ligand>
        <name>heme</name>
        <dbReference type="ChEBI" id="CHEBI:30413"/>
    </ligand>
    <ligandPart>
        <name>Fe</name>
        <dbReference type="ChEBI" id="CHEBI:18248"/>
    </ligandPart>
</feature>
<dbReference type="CDD" id="cd20617">
    <property type="entry name" value="CYP1_2-like"/>
    <property type="match status" value="1"/>
</dbReference>
<comment type="similarity">
    <text evidence="2">Belongs to the cytochrome P450 family.</text>
</comment>